<feature type="compositionally biased region" description="Basic and acidic residues" evidence="1">
    <location>
        <begin position="800"/>
        <end position="816"/>
    </location>
</feature>
<dbReference type="EMBL" id="CAJNDS010002317">
    <property type="protein sequence ID" value="CAE7428439.1"/>
    <property type="molecule type" value="Genomic_DNA"/>
</dbReference>
<feature type="region of interest" description="Disordered" evidence="1">
    <location>
        <begin position="496"/>
        <end position="595"/>
    </location>
</feature>
<evidence type="ECO:0000256" key="1">
    <source>
        <dbReference type="SAM" id="MobiDB-lite"/>
    </source>
</evidence>
<evidence type="ECO:0000313" key="4">
    <source>
        <dbReference type="Proteomes" id="UP000604046"/>
    </source>
</evidence>
<evidence type="ECO:0000313" key="3">
    <source>
        <dbReference type="EMBL" id="CAE7428439.1"/>
    </source>
</evidence>
<feature type="region of interest" description="Disordered" evidence="1">
    <location>
        <begin position="800"/>
        <end position="821"/>
    </location>
</feature>
<keyword evidence="2" id="KW-0472">Membrane</keyword>
<comment type="caution">
    <text evidence="3">The sequence shown here is derived from an EMBL/GenBank/DDBJ whole genome shotgun (WGS) entry which is preliminary data.</text>
</comment>
<feature type="transmembrane region" description="Helical" evidence="2">
    <location>
        <begin position="274"/>
        <end position="290"/>
    </location>
</feature>
<feature type="transmembrane region" description="Helical" evidence="2">
    <location>
        <begin position="196"/>
        <end position="220"/>
    </location>
</feature>
<dbReference type="OrthoDB" id="424372at2759"/>
<name>A0A812RA24_9DINO</name>
<keyword evidence="2" id="KW-0812">Transmembrane</keyword>
<sequence>MAPLTEAFPMGAGSPALPAPPAVRIASTPLRATRQAPEQGVPLPRAAAAVLVATGVMVKRSGVARLQSVRCTWTRRMAGKRATAVAMRAEQSQNSVAEVEELEPFFEEVSGDDPLVLDLEDRLREMNGASNLTLDMVLNPGTIVNTEREVILLRAQLKATPDEDTDKRKKLEDKIEEKQMKIVNEMKLVMTDNLKLEFLVQAVLSIFAFGFMCYDAFPWIPDLTWAGINKLGSKLALKLFGVWGLWLFTVPALRARKPGGPYGMGYEEKRALDLSFLVLPFVCIFGPILFKDASTTFWLSLLTLAGLYGWSFNTPLVEGKIQRGAGQDLNLPEPVMWAIKALDFGTGSERGARSEDKSWQDQLAAYEKAADELAAKKAERLLVMAGGQDSKMDSSCSELILMFAQAERPFGEVSSAQFHDDLYDWPQGSYSSNHQYSKEQSSRRHFAEDEDFSLPSIGSRDHASGVCRPCAWLWKPGGCRNAYQCTHCHLCTPESGRKRRKEFVKEPPAKAQPPQRGKRRQEWTWQQAEEPPSPWIESAQTIPPPPPTTPSPTDALTVPAAPPAPSAGHSSPSAQEESEQRQLQQRWSRGSQQHNSGLCRPCLFQWTASGCKDGQDCEFCHLCVPQKDFKVMPAPMPAPVPTPMPAPAASMPAQLPAMPEWQQANAPAGFRNADQAHRPEAHYINLAERLVPESQAQAPGAQQMTPGLVSSLVLGTAPYPNPQPLQPQQQQYRTASAWQPVPAKMKEFRSVQSPMPMGVVDGPPCFDCGNVTHCVCLPGDVGFSEREPVQHLRTLARRKEPDLPQIVREEDGDARAPGDVGPALERSLQHLMQSGENTGQSASSAGPERISPGEVAHNNGKCQPCVELMQSASCSAGANCPYCHVCLEPRRRKKIGNMALKKKSSDG</sequence>
<reference evidence="3" key="1">
    <citation type="submission" date="2021-02" db="EMBL/GenBank/DDBJ databases">
        <authorList>
            <person name="Dougan E. K."/>
            <person name="Rhodes N."/>
            <person name="Thang M."/>
            <person name="Chan C."/>
        </authorList>
    </citation>
    <scope>NUCLEOTIDE SEQUENCE</scope>
</reference>
<protein>
    <submittedName>
        <fullName evidence="3">RPH1 protein</fullName>
    </submittedName>
</protein>
<organism evidence="3 4">
    <name type="scientific">Symbiodinium natans</name>
    <dbReference type="NCBI Taxonomy" id="878477"/>
    <lineage>
        <taxon>Eukaryota</taxon>
        <taxon>Sar</taxon>
        <taxon>Alveolata</taxon>
        <taxon>Dinophyceae</taxon>
        <taxon>Suessiales</taxon>
        <taxon>Symbiodiniaceae</taxon>
        <taxon>Symbiodinium</taxon>
    </lineage>
</organism>
<dbReference type="Proteomes" id="UP000604046">
    <property type="component" value="Unassembled WGS sequence"/>
</dbReference>
<accession>A0A812RA24</accession>
<dbReference type="AlphaFoldDB" id="A0A812RA24"/>
<proteinExistence type="predicted"/>
<evidence type="ECO:0000256" key="2">
    <source>
        <dbReference type="SAM" id="Phobius"/>
    </source>
</evidence>
<feature type="transmembrane region" description="Helical" evidence="2">
    <location>
        <begin position="235"/>
        <end position="253"/>
    </location>
</feature>
<keyword evidence="4" id="KW-1185">Reference proteome</keyword>
<keyword evidence="2" id="KW-1133">Transmembrane helix</keyword>
<gene>
    <name evidence="3" type="primary">RPH1</name>
    <name evidence="3" type="ORF">SNAT2548_LOCUS23291</name>
</gene>
<feature type="compositionally biased region" description="Low complexity" evidence="1">
    <location>
        <begin position="566"/>
        <end position="589"/>
    </location>
</feature>
<feature type="transmembrane region" description="Helical" evidence="2">
    <location>
        <begin position="296"/>
        <end position="313"/>
    </location>
</feature>